<dbReference type="EMBL" id="CP010028">
    <property type="protein sequence ID" value="AIZ45120.1"/>
    <property type="molecule type" value="Genomic_DNA"/>
</dbReference>
<evidence type="ECO:0000313" key="4">
    <source>
        <dbReference type="Proteomes" id="UP000030634"/>
    </source>
</evidence>
<dbReference type="RefSeq" id="WP_039683799.1">
    <property type="nucleotide sequence ID" value="NZ_CP010028.1"/>
</dbReference>
<evidence type="ECO:0000256" key="1">
    <source>
        <dbReference type="SAM" id="Phobius"/>
    </source>
</evidence>
<dbReference type="STRING" id="1182571.QR90_08400"/>
<name>A0A0A7KG92_9DEIO</name>
<dbReference type="PROSITE" id="PS51178">
    <property type="entry name" value="PASTA"/>
    <property type="match status" value="2"/>
</dbReference>
<proteinExistence type="predicted"/>
<accession>A0A0A7KG92</accession>
<keyword evidence="1" id="KW-0812">Transmembrane</keyword>
<dbReference type="Pfam" id="PF03793">
    <property type="entry name" value="PASTA"/>
    <property type="match status" value="2"/>
</dbReference>
<feature type="transmembrane region" description="Helical" evidence="1">
    <location>
        <begin position="122"/>
        <end position="144"/>
    </location>
</feature>
<dbReference type="InterPro" id="IPR005543">
    <property type="entry name" value="PASTA_dom"/>
</dbReference>
<dbReference type="HOGENOM" id="CLU_870753_0_0_0"/>
<feature type="domain" description="PASTA" evidence="2">
    <location>
        <begin position="145"/>
        <end position="212"/>
    </location>
</feature>
<keyword evidence="1" id="KW-0472">Membrane</keyword>
<dbReference type="CDD" id="cd06577">
    <property type="entry name" value="PASTA_pknB"/>
    <property type="match status" value="2"/>
</dbReference>
<evidence type="ECO:0000313" key="3">
    <source>
        <dbReference type="EMBL" id="AIZ45120.1"/>
    </source>
</evidence>
<feature type="domain" description="PASTA" evidence="2">
    <location>
        <begin position="213"/>
        <end position="282"/>
    </location>
</feature>
<reference evidence="4" key="1">
    <citation type="submission" date="2014-11" db="EMBL/GenBank/DDBJ databases">
        <title>Hymenobacter sp. DG25B genome submission.</title>
        <authorList>
            <person name="Jung H.-Y."/>
            <person name="Kim M.K."/>
            <person name="Srinivasan S."/>
            <person name="Lim S."/>
        </authorList>
    </citation>
    <scope>NUCLEOTIDE SEQUENCE [LARGE SCALE GENOMIC DNA]</scope>
    <source>
        <strain evidence="4">DY59</strain>
    </source>
</reference>
<dbReference type="Gene3D" id="3.30.10.20">
    <property type="match status" value="2"/>
</dbReference>
<dbReference type="KEGG" id="dsw:QR90_08400"/>
<dbReference type="SMART" id="SM00740">
    <property type="entry name" value="PASTA"/>
    <property type="match status" value="2"/>
</dbReference>
<evidence type="ECO:0000259" key="2">
    <source>
        <dbReference type="PROSITE" id="PS51178"/>
    </source>
</evidence>
<organism evidence="3 4">
    <name type="scientific">Deinococcus radiopugnans</name>
    <dbReference type="NCBI Taxonomy" id="57497"/>
    <lineage>
        <taxon>Bacteria</taxon>
        <taxon>Thermotogati</taxon>
        <taxon>Deinococcota</taxon>
        <taxon>Deinococci</taxon>
        <taxon>Deinococcales</taxon>
        <taxon>Deinococcaceae</taxon>
        <taxon>Deinococcus</taxon>
    </lineage>
</organism>
<protein>
    <recommendedName>
        <fullName evidence="2">PASTA domain-containing protein</fullName>
    </recommendedName>
</protein>
<sequence>MPAAFTVTTATNTVTLGSDRHGEATFVVTNVSGRPMQGRALLEWQPRATDRSDWAAVQGEAERVFPIAGTQQYTVKFTLPPTAPEGQHILRLDMQDVSLPDDVVQGQSVTLQVASPVPRGKFPWWVLAVAAVVLLGGVGAFLLLGRDATVQNVAGLSLEKARAVVTGAGLTVADPLKTENDDTVPQSVVIRSEPGEGSKLKKGSAVTLVLSNGPSRHPMNFVGKDGTDALKELVQWGLKPENILLSKRWSTNNEPVGTVLSTTPPQGQDVTRNDTVTLAISRGPCRSTVLVLCLRDPIRLPYLELQRSGVSLNEMIRQP</sequence>
<keyword evidence="1" id="KW-1133">Transmembrane helix</keyword>
<gene>
    <name evidence="3" type="ORF">QR90_08400</name>
</gene>
<dbReference type="Proteomes" id="UP000030634">
    <property type="component" value="Chromosome"/>
</dbReference>
<dbReference type="AlphaFoldDB" id="A0A0A7KG92"/>